<evidence type="ECO:0000256" key="2">
    <source>
        <dbReference type="ARBA" id="ARBA00022723"/>
    </source>
</evidence>
<evidence type="ECO:0000256" key="1">
    <source>
        <dbReference type="ARBA" id="ARBA00005495"/>
    </source>
</evidence>
<dbReference type="KEGG" id="rrd:RradSPS_2313"/>
<protein>
    <submittedName>
        <fullName evidence="7">GFA family protein</fullName>
    </submittedName>
</protein>
<dbReference type="EMBL" id="CP007514">
    <property type="protein sequence ID" value="AHY47596.1"/>
    <property type="molecule type" value="Genomic_DNA"/>
</dbReference>
<keyword evidence="3" id="KW-0862">Zinc</keyword>
<comment type="similarity">
    <text evidence="1">Belongs to the Gfa family.</text>
</comment>
<keyword evidence="4" id="KW-0456">Lyase</keyword>
<keyword evidence="2" id="KW-0479">Metal-binding</keyword>
<evidence type="ECO:0000259" key="5">
    <source>
        <dbReference type="PROSITE" id="PS51891"/>
    </source>
</evidence>
<dbReference type="EMBL" id="JAWXXX010000001">
    <property type="protein sequence ID" value="MDX5895001.1"/>
    <property type="molecule type" value="Genomic_DNA"/>
</dbReference>
<dbReference type="Gene3D" id="3.90.1590.10">
    <property type="entry name" value="glutathione-dependent formaldehyde- activating enzyme (gfa)"/>
    <property type="match status" value="1"/>
</dbReference>
<dbReference type="Pfam" id="PF04828">
    <property type="entry name" value="GFA"/>
    <property type="match status" value="1"/>
</dbReference>
<organism evidence="6 8">
    <name type="scientific">Rubrobacter radiotolerans</name>
    <name type="common">Arthrobacter radiotolerans</name>
    <dbReference type="NCBI Taxonomy" id="42256"/>
    <lineage>
        <taxon>Bacteria</taxon>
        <taxon>Bacillati</taxon>
        <taxon>Actinomycetota</taxon>
        <taxon>Rubrobacteria</taxon>
        <taxon>Rubrobacterales</taxon>
        <taxon>Rubrobacteraceae</taxon>
        <taxon>Rubrobacter</taxon>
    </lineage>
</organism>
<dbReference type="PANTHER" id="PTHR33337">
    <property type="entry name" value="GFA DOMAIN-CONTAINING PROTEIN"/>
    <property type="match status" value="1"/>
</dbReference>
<dbReference type="Proteomes" id="UP000025229">
    <property type="component" value="Chromosome"/>
</dbReference>
<sequence>MSEPQGDRAGLRASGGCLCGAVRYEVRGPLRPVVNCHCSQCRRTSGHYVAATACRPRDLALTASESLRWYRSSETARRGFCGNCGSNLFWEPSDGERDEVMLLAGTLDKPTGLETAAHIFVADAGDYYTLNDGLPKLPAGYEPGRFAF</sequence>
<dbReference type="PROSITE" id="PS51891">
    <property type="entry name" value="CENP_V_GFA"/>
    <property type="match status" value="1"/>
</dbReference>
<keyword evidence="8" id="KW-1185">Reference proteome</keyword>
<dbReference type="Proteomes" id="UP001281130">
    <property type="component" value="Unassembled WGS sequence"/>
</dbReference>
<dbReference type="AlphaFoldDB" id="A0A023X5Y9"/>
<reference evidence="7" key="2">
    <citation type="submission" date="2023-11" db="EMBL/GenBank/DDBJ databases">
        <title>MicrobeMod: A computational toolkit for identifying prokaryotic methylation and restriction-modification with nanopore sequencing.</title>
        <authorList>
            <person name="Crits-Christoph A."/>
            <person name="Kang S.C."/>
            <person name="Lee H."/>
            <person name="Ostrov N."/>
        </authorList>
    </citation>
    <scope>NUCLEOTIDE SEQUENCE</scope>
    <source>
        <strain evidence="7">ATCC 51242</strain>
    </source>
</reference>
<evidence type="ECO:0000256" key="3">
    <source>
        <dbReference type="ARBA" id="ARBA00022833"/>
    </source>
</evidence>
<dbReference type="STRING" id="42256.RradSPS_2313"/>
<dbReference type="HOGENOM" id="CLU_055491_4_1_11"/>
<evidence type="ECO:0000256" key="4">
    <source>
        <dbReference type="ARBA" id="ARBA00023239"/>
    </source>
</evidence>
<reference evidence="6 8" key="1">
    <citation type="submission" date="2014-03" db="EMBL/GenBank/DDBJ databases">
        <title>Complete genome sequence of the Radio-Resistant Rubrobacter radiotolerans RSPS-4.</title>
        <authorList>
            <person name="Egas C.C."/>
            <person name="Barroso C.C."/>
            <person name="Froufe H.J.C."/>
            <person name="Pacheco J.J."/>
            <person name="Albuquerque L.L."/>
            <person name="da Costa M.M.S."/>
        </authorList>
    </citation>
    <scope>NUCLEOTIDE SEQUENCE [LARGE SCALE GENOMIC DNA]</scope>
    <source>
        <strain evidence="6 8">RSPS-4</strain>
    </source>
</reference>
<gene>
    <name evidence="6" type="ORF">RradSPS_2313</name>
    <name evidence="7" type="ORF">SIL72_13320</name>
</gene>
<dbReference type="PANTHER" id="PTHR33337:SF40">
    <property type="entry name" value="CENP-V_GFA DOMAIN-CONTAINING PROTEIN-RELATED"/>
    <property type="match status" value="1"/>
</dbReference>
<name>A0A023X5Y9_RUBRA</name>
<evidence type="ECO:0000313" key="7">
    <source>
        <dbReference type="EMBL" id="MDX5895001.1"/>
    </source>
</evidence>
<dbReference type="InterPro" id="IPR011057">
    <property type="entry name" value="Mss4-like_sf"/>
</dbReference>
<dbReference type="eggNOG" id="COG3791">
    <property type="taxonomic scope" value="Bacteria"/>
</dbReference>
<evidence type="ECO:0000313" key="8">
    <source>
        <dbReference type="Proteomes" id="UP000025229"/>
    </source>
</evidence>
<evidence type="ECO:0000313" key="6">
    <source>
        <dbReference type="EMBL" id="AHY47596.1"/>
    </source>
</evidence>
<accession>A0A023X5Y9</accession>
<dbReference type="SUPFAM" id="SSF51316">
    <property type="entry name" value="Mss4-like"/>
    <property type="match status" value="1"/>
</dbReference>
<feature type="domain" description="CENP-V/GFA" evidence="5">
    <location>
        <begin position="13"/>
        <end position="129"/>
    </location>
</feature>
<proteinExistence type="inferred from homology"/>
<dbReference type="RefSeq" id="WP_084263947.1">
    <property type="nucleotide sequence ID" value="NZ_CP007514.1"/>
</dbReference>
<dbReference type="GO" id="GO:0046872">
    <property type="term" value="F:metal ion binding"/>
    <property type="evidence" value="ECO:0007669"/>
    <property type="project" value="UniProtKB-KW"/>
</dbReference>
<dbReference type="OrthoDB" id="9786619at2"/>
<dbReference type="InterPro" id="IPR006913">
    <property type="entry name" value="CENP-V/GFA"/>
</dbReference>
<dbReference type="GO" id="GO:0016846">
    <property type="term" value="F:carbon-sulfur lyase activity"/>
    <property type="evidence" value="ECO:0007669"/>
    <property type="project" value="InterPro"/>
</dbReference>